<name>A0A1T5AP56_9BACT</name>
<dbReference type="Gene3D" id="3.40.50.2000">
    <property type="entry name" value="Glycogen Phosphorylase B"/>
    <property type="match status" value="2"/>
</dbReference>
<dbReference type="EMBL" id="FUYQ01000004">
    <property type="protein sequence ID" value="SKB36655.1"/>
    <property type="molecule type" value="Genomic_DNA"/>
</dbReference>
<dbReference type="CDD" id="cd03794">
    <property type="entry name" value="GT4_WbuB-like"/>
    <property type="match status" value="1"/>
</dbReference>
<gene>
    <name evidence="3" type="ORF">SAMN05660349_00781</name>
</gene>
<dbReference type="SUPFAM" id="SSF53756">
    <property type="entry name" value="UDP-Glycosyltransferase/glycogen phosphorylase"/>
    <property type="match status" value="1"/>
</dbReference>
<proteinExistence type="predicted"/>
<dbReference type="Pfam" id="PF00534">
    <property type="entry name" value="Glycos_transf_1"/>
    <property type="match status" value="1"/>
</dbReference>
<accession>A0A1T5AP56</accession>
<dbReference type="InterPro" id="IPR028098">
    <property type="entry name" value="Glyco_trans_4-like_N"/>
</dbReference>
<dbReference type="Pfam" id="PF13439">
    <property type="entry name" value="Glyco_transf_4"/>
    <property type="match status" value="1"/>
</dbReference>
<dbReference type="PANTHER" id="PTHR45947">
    <property type="entry name" value="SULFOQUINOVOSYL TRANSFERASE SQD2"/>
    <property type="match status" value="1"/>
</dbReference>
<sequence>MILLTLTSYFYPENISSSHLNNNLNEAYASSNIKQIVVTPSPCRGISEELRIEYKNKEHEVELYHNGMMEVYRFSMFKEGTNVLLRAFRYTLICCKQLYYGITLPKIDTLFLASTPPIQGAIGSIIKKVRKIPFIYNLQDIFPDSMVGTGLTNKNSIVWIIGRLIENFTYKHADKIIVISEDFKKNIMAKGVPEEKIVVVYNWVDQNAVVNVPREENKLFDKYKLDRDAFYITYSGNIGLTQNMDLLLDLMNDLQKSYPKIKLVLVGEGAYKKNVEEIVKQGNLNNVTMIPFQDYADISQVFSLGDAGLVISKPGVGSNSVPSKTWSIMSASRPVIANFDENELKSIIADNECGIFTKAGDKEAFKNAIITLYENKEKAVQMGKNGREFVMKNLTREVGTQKYVDVIKDVVNNRKQ</sequence>
<evidence type="ECO:0000259" key="2">
    <source>
        <dbReference type="Pfam" id="PF13439"/>
    </source>
</evidence>
<dbReference type="InterPro" id="IPR050194">
    <property type="entry name" value="Glycosyltransferase_grp1"/>
</dbReference>
<organism evidence="3 4">
    <name type="scientific">Parabacteroides chartae</name>
    <dbReference type="NCBI Taxonomy" id="1037355"/>
    <lineage>
        <taxon>Bacteria</taxon>
        <taxon>Pseudomonadati</taxon>
        <taxon>Bacteroidota</taxon>
        <taxon>Bacteroidia</taxon>
        <taxon>Bacteroidales</taxon>
        <taxon>Tannerellaceae</taxon>
        <taxon>Parabacteroides</taxon>
    </lineage>
</organism>
<evidence type="ECO:0000259" key="1">
    <source>
        <dbReference type="Pfam" id="PF00534"/>
    </source>
</evidence>
<keyword evidence="3" id="KW-0808">Transferase</keyword>
<dbReference type="RefSeq" id="WP_079682481.1">
    <property type="nucleotide sequence ID" value="NZ_FUYQ01000004.1"/>
</dbReference>
<dbReference type="PANTHER" id="PTHR45947:SF3">
    <property type="entry name" value="SULFOQUINOVOSYL TRANSFERASE SQD2"/>
    <property type="match status" value="1"/>
</dbReference>
<keyword evidence="4" id="KW-1185">Reference proteome</keyword>
<evidence type="ECO:0000313" key="3">
    <source>
        <dbReference type="EMBL" id="SKB36655.1"/>
    </source>
</evidence>
<dbReference type="Proteomes" id="UP000190852">
    <property type="component" value="Unassembled WGS sequence"/>
</dbReference>
<dbReference type="GO" id="GO:0016758">
    <property type="term" value="F:hexosyltransferase activity"/>
    <property type="evidence" value="ECO:0007669"/>
    <property type="project" value="TreeGrafter"/>
</dbReference>
<reference evidence="4" key="1">
    <citation type="submission" date="2017-02" db="EMBL/GenBank/DDBJ databases">
        <authorList>
            <person name="Varghese N."/>
            <person name="Submissions S."/>
        </authorList>
    </citation>
    <scope>NUCLEOTIDE SEQUENCE [LARGE SCALE GENOMIC DNA]</scope>
    <source>
        <strain evidence="4">DSM 24967</strain>
    </source>
</reference>
<protein>
    <submittedName>
        <fullName evidence="3">Colanic acid biosynthesis glycosyl transferase WcaI</fullName>
    </submittedName>
</protein>
<dbReference type="AlphaFoldDB" id="A0A1T5AP56"/>
<feature type="domain" description="Glycosyltransferase subfamily 4-like N-terminal" evidence="2">
    <location>
        <begin position="58"/>
        <end position="205"/>
    </location>
</feature>
<evidence type="ECO:0000313" key="4">
    <source>
        <dbReference type="Proteomes" id="UP000190852"/>
    </source>
</evidence>
<dbReference type="InterPro" id="IPR001296">
    <property type="entry name" value="Glyco_trans_1"/>
</dbReference>
<feature type="domain" description="Glycosyl transferase family 1" evidence="1">
    <location>
        <begin position="217"/>
        <end position="388"/>
    </location>
</feature>